<dbReference type="Proteomes" id="UP000054538">
    <property type="component" value="Unassembled WGS sequence"/>
</dbReference>
<reference evidence="1 2" key="1">
    <citation type="submission" date="2014-04" db="EMBL/GenBank/DDBJ databases">
        <authorList>
            <consortium name="DOE Joint Genome Institute"/>
            <person name="Kuo A."/>
            <person name="Kohler A."/>
            <person name="Jargeat P."/>
            <person name="Nagy L.G."/>
            <person name="Floudas D."/>
            <person name="Copeland A."/>
            <person name="Barry K.W."/>
            <person name="Cichocki N."/>
            <person name="Veneault-Fourrey C."/>
            <person name="LaButti K."/>
            <person name="Lindquist E.A."/>
            <person name="Lipzen A."/>
            <person name="Lundell T."/>
            <person name="Morin E."/>
            <person name="Murat C."/>
            <person name="Sun H."/>
            <person name="Tunlid A."/>
            <person name="Henrissat B."/>
            <person name="Grigoriev I.V."/>
            <person name="Hibbett D.S."/>
            <person name="Martin F."/>
            <person name="Nordberg H.P."/>
            <person name="Cantor M.N."/>
            <person name="Hua S.X."/>
        </authorList>
    </citation>
    <scope>NUCLEOTIDE SEQUENCE [LARGE SCALE GENOMIC DNA]</scope>
    <source>
        <strain evidence="1 2">Ve08.2h10</strain>
    </source>
</reference>
<dbReference type="HOGENOM" id="CLU_1518372_0_0_1"/>
<dbReference type="SUPFAM" id="SSF51197">
    <property type="entry name" value="Clavaminate synthase-like"/>
    <property type="match status" value="1"/>
</dbReference>
<gene>
    <name evidence="1" type="ORF">PAXRUDRAFT_157858</name>
</gene>
<keyword evidence="2" id="KW-1185">Reference proteome</keyword>
<sequence>MHFDTWCSSSWDIFTHAGFLTYPHHNASRLATYSYICSGAKIWAYMHLDKVDEHDQKDIFAKWFNYYHDTMVTETYDQNVKVGTVFLEKGAVLIQPPGANHMVYTPVHSIMSGGHFLCYDSMHITEMSLSFNFGLDNNNETRHHASNSIHPGMLRKVYCMAIALPHLVHSRSKPTEM</sequence>
<evidence type="ECO:0000313" key="2">
    <source>
        <dbReference type="Proteomes" id="UP000054538"/>
    </source>
</evidence>
<dbReference type="OrthoDB" id="2638553at2759"/>
<evidence type="ECO:0000313" key="1">
    <source>
        <dbReference type="EMBL" id="KIK80752.1"/>
    </source>
</evidence>
<protein>
    <recommendedName>
        <fullName evidence="3">JmjC domain-containing protein</fullName>
    </recommendedName>
</protein>
<dbReference type="Gene3D" id="2.60.120.650">
    <property type="entry name" value="Cupin"/>
    <property type="match status" value="1"/>
</dbReference>
<name>A0A0D0CDE3_9AGAM</name>
<proteinExistence type="predicted"/>
<accession>A0A0D0CDE3</accession>
<dbReference type="STRING" id="930991.A0A0D0CDE3"/>
<dbReference type="InParanoid" id="A0A0D0CDE3"/>
<dbReference type="EMBL" id="KN825944">
    <property type="protein sequence ID" value="KIK80752.1"/>
    <property type="molecule type" value="Genomic_DNA"/>
</dbReference>
<dbReference type="AlphaFoldDB" id="A0A0D0CDE3"/>
<evidence type="ECO:0008006" key="3">
    <source>
        <dbReference type="Google" id="ProtNLM"/>
    </source>
</evidence>
<organism evidence="1 2">
    <name type="scientific">Paxillus rubicundulus Ve08.2h10</name>
    <dbReference type="NCBI Taxonomy" id="930991"/>
    <lineage>
        <taxon>Eukaryota</taxon>
        <taxon>Fungi</taxon>
        <taxon>Dikarya</taxon>
        <taxon>Basidiomycota</taxon>
        <taxon>Agaricomycotina</taxon>
        <taxon>Agaricomycetes</taxon>
        <taxon>Agaricomycetidae</taxon>
        <taxon>Boletales</taxon>
        <taxon>Paxilineae</taxon>
        <taxon>Paxillaceae</taxon>
        <taxon>Paxillus</taxon>
    </lineage>
</organism>
<reference evidence="2" key="2">
    <citation type="submission" date="2015-01" db="EMBL/GenBank/DDBJ databases">
        <title>Evolutionary Origins and Diversification of the Mycorrhizal Mutualists.</title>
        <authorList>
            <consortium name="DOE Joint Genome Institute"/>
            <consortium name="Mycorrhizal Genomics Consortium"/>
            <person name="Kohler A."/>
            <person name="Kuo A."/>
            <person name="Nagy L.G."/>
            <person name="Floudas D."/>
            <person name="Copeland A."/>
            <person name="Barry K.W."/>
            <person name="Cichocki N."/>
            <person name="Veneault-Fourrey C."/>
            <person name="LaButti K."/>
            <person name="Lindquist E.A."/>
            <person name="Lipzen A."/>
            <person name="Lundell T."/>
            <person name="Morin E."/>
            <person name="Murat C."/>
            <person name="Riley R."/>
            <person name="Ohm R."/>
            <person name="Sun H."/>
            <person name="Tunlid A."/>
            <person name="Henrissat B."/>
            <person name="Grigoriev I.V."/>
            <person name="Hibbett D.S."/>
            <person name="Martin F."/>
        </authorList>
    </citation>
    <scope>NUCLEOTIDE SEQUENCE [LARGE SCALE GENOMIC DNA]</scope>
    <source>
        <strain evidence="2">Ve08.2h10</strain>
    </source>
</reference>